<keyword evidence="3" id="KW-1185">Reference proteome</keyword>
<keyword evidence="1" id="KW-0472">Membrane</keyword>
<keyword evidence="1" id="KW-0812">Transmembrane</keyword>
<feature type="transmembrane region" description="Helical" evidence="1">
    <location>
        <begin position="364"/>
        <end position="388"/>
    </location>
</feature>
<comment type="caution">
    <text evidence="2">The sequence shown here is derived from an EMBL/GenBank/DDBJ whole genome shotgun (WGS) entry which is preliminary data.</text>
</comment>
<dbReference type="Gene3D" id="3.40.50.880">
    <property type="match status" value="1"/>
</dbReference>
<evidence type="ECO:0000256" key="1">
    <source>
        <dbReference type="SAM" id="Phobius"/>
    </source>
</evidence>
<dbReference type="RefSeq" id="WP_244679706.1">
    <property type="nucleotide sequence ID" value="NZ_JALIRM010000001.1"/>
</dbReference>
<dbReference type="Proteomes" id="UP001232343">
    <property type="component" value="Unassembled WGS sequence"/>
</dbReference>
<dbReference type="EMBL" id="JAUSUO010000001">
    <property type="protein sequence ID" value="MDQ0341460.1"/>
    <property type="molecule type" value="Genomic_DNA"/>
</dbReference>
<gene>
    <name evidence="2" type="ORF">J2S14_000253</name>
</gene>
<accession>A0ABU0CZA2</accession>
<sequence length="791" mass="88526">MVYIKKLSISLLFIFLVWQIVYTPSVFAEKASIEISMQEGYEGMIKGGRGFPIKVILKNNGPDFNGDMLISFSSDYNAGGAKAIKVDLPQKSEKTYEVIMPGISLYDSNLIKENISLYEGSWKKGKKVSTTGRAKLTYRSVENNQATIGLISENPDRLKELQIIKFNGKQPIMVHLTKENIPNDATGLQFFDYLVIDDYSVSELSEKQQKAITGWVNGGGSILVGASAKAQHTWGDLEQFLPMQASHKETINDLFFLQSMDEKPSFTSLEIRTGDVAKDSEIKLATGNMPIIVMRKIGEGEVWQTAFSLGEEPLSSWKGYSEWLHSILSMMNSKYNSNFKQEGIFQPIYYTLGSTNELFSASTFSIGTVVLIMIGYMVIIIPILYIVLRKLDKREHAWWIIPTVSIIMSTGIFVIGAKDRLKSPQLAEMGVFKANQSGEIRGMYTATVFSNRSGDYQLTVPKEQFYGIPISNGDVFVGDKRLEKAIISETRSDFKYDFADVEYWSARSIVGYATKQVSGQFDIDLEVNNNSLKGKIVNHYPYNFEELYLWSGNFAYKLGAAKEGETIDVDLKLKEAILTAPTDDGNYGYQNNGELEEMKKEELKMAIISNATSFTSTDNLPIVFGYTNNKIIEVGLSNKKEKNSRSSVIYQPFSASGKITGPFALQSSQLSIDITPIEGNIYDKVEMYEIALEDGTYQILLTLPEQIDSSKAVFDSIQYSTNGYGSYKLYFLNVKTGDYVPMEEGQSGVEKDHLGEFVSDNGQITIKLEKFNSINEPYISIPEFVVKGAVK</sequence>
<dbReference type="SUPFAM" id="SSF52317">
    <property type="entry name" value="Class I glutamine amidotransferase-like"/>
    <property type="match status" value="1"/>
</dbReference>
<evidence type="ECO:0000313" key="2">
    <source>
        <dbReference type="EMBL" id="MDQ0341460.1"/>
    </source>
</evidence>
<protein>
    <submittedName>
        <fullName evidence="2">Uncharacterized protein</fullName>
    </submittedName>
</protein>
<proteinExistence type="predicted"/>
<evidence type="ECO:0000313" key="3">
    <source>
        <dbReference type="Proteomes" id="UP001232343"/>
    </source>
</evidence>
<keyword evidence="1" id="KW-1133">Transmembrane helix</keyword>
<reference evidence="2 3" key="1">
    <citation type="submission" date="2023-07" db="EMBL/GenBank/DDBJ databases">
        <title>Genomic Encyclopedia of Type Strains, Phase IV (KMG-IV): sequencing the most valuable type-strain genomes for metagenomic binning, comparative biology and taxonomic classification.</title>
        <authorList>
            <person name="Goeker M."/>
        </authorList>
    </citation>
    <scope>NUCLEOTIDE SEQUENCE [LARGE SCALE GENOMIC DNA]</scope>
    <source>
        <strain evidence="2 3">DSM 27848</strain>
    </source>
</reference>
<dbReference type="InterPro" id="IPR029062">
    <property type="entry name" value="Class_I_gatase-like"/>
</dbReference>
<organism evidence="2 3">
    <name type="scientific">Lederbergia wuyishanensis</name>
    <dbReference type="NCBI Taxonomy" id="1347903"/>
    <lineage>
        <taxon>Bacteria</taxon>
        <taxon>Bacillati</taxon>
        <taxon>Bacillota</taxon>
        <taxon>Bacilli</taxon>
        <taxon>Bacillales</taxon>
        <taxon>Bacillaceae</taxon>
        <taxon>Lederbergia</taxon>
    </lineage>
</organism>
<name>A0ABU0CZA2_9BACI</name>
<feature type="transmembrane region" description="Helical" evidence="1">
    <location>
        <begin position="397"/>
        <end position="417"/>
    </location>
</feature>